<dbReference type="InterPro" id="IPR013324">
    <property type="entry name" value="RNA_pol_sigma_r3/r4-like"/>
</dbReference>
<sequence length="102" mass="11515">MAATDRRRRTMTAREAAARFGLAPRTIRDIVAEPREEYLARAKARRDHAVELRSQGMKQREIAEAMGVPIGTVGRLLWEAKKLAAEDAERTAQEVLQERESA</sequence>
<organism evidence="1 2">
    <name type="scientific">Kineococcus mangrovi</name>
    <dbReference type="NCBI Taxonomy" id="1660183"/>
    <lineage>
        <taxon>Bacteria</taxon>
        <taxon>Bacillati</taxon>
        <taxon>Actinomycetota</taxon>
        <taxon>Actinomycetes</taxon>
        <taxon>Kineosporiales</taxon>
        <taxon>Kineosporiaceae</taxon>
        <taxon>Kineococcus</taxon>
    </lineage>
</organism>
<dbReference type="Proteomes" id="UP001566476">
    <property type="component" value="Unassembled WGS sequence"/>
</dbReference>
<dbReference type="SUPFAM" id="SSF88659">
    <property type="entry name" value="Sigma3 and sigma4 domains of RNA polymerase sigma factors"/>
    <property type="match status" value="1"/>
</dbReference>
<comment type="caution">
    <text evidence="1">The sequence shown here is derived from an EMBL/GenBank/DDBJ whole genome shotgun (WGS) entry which is preliminary data.</text>
</comment>
<gene>
    <name evidence="1" type="ORF">AB2L28_20570</name>
</gene>
<accession>A0ABV4IA99</accession>
<reference evidence="1 2" key="1">
    <citation type="submission" date="2024-07" db="EMBL/GenBank/DDBJ databases">
        <authorList>
            <person name="Thanompreechachai J."/>
            <person name="Duangmal K."/>
        </authorList>
    </citation>
    <scope>NUCLEOTIDE SEQUENCE [LARGE SCALE GENOMIC DNA]</scope>
    <source>
        <strain evidence="1 2">TBRC 1896</strain>
    </source>
</reference>
<dbReference type="InterPro" id="IPR036388">
    <property type="entry name" value="WH-like_DNA-bd_sf"/>
</dbReference>
<proteinExistence type="predicted"/>
<dbReference type="EMBL" id="JBGGTQ010000015">
    <property type="protein sequence ID" value="MEZ0494638.1"/>
    <property type="molecule type" value="Genomic_DNA"/>
</dbReference>
<dbReference type="Gene3D" id="1.10.10.10">
    <property type="entry name" value="Winged helix-like DNA-binding domain superfamily/Winged helix DNA-binding domain"/>
    <property type="match status" value="1"/>
</dbReference>
<protein>
    <submittedName>
        <fullName evidence="1">Replication protein RepB</fullName>
    </submittedName>
</protein>
<name>A0ABV4IA99_9ACTN</name>
<evidence type="ECO:0000313" key="2">
    <source>
        <dbReference type="Proteomes" id="UP001566476"/>
    </source>
</evidence>
<evidence type="ECO:0000313" key="1">
    <source>
        <dbReference type="EMBL" id="MEZ0494638.1"/>
    </source>
</evidence>
<keyword evidence="2" id="KW-1185">Reference proteome</keyword>
<dbReference type="RefSeq" id="WP_370720870.1">
    <property type="nucleotide sequence ID" value="NZ_JBGGTQ010000015.1"/>
</dbReference>